<evidence type="ECO:0000313" key="2">
    <source>
        <dbReference type="Proteomes" id="UP001314903"/>
    </source>
</evidence>
<reference evidence="1 2" key="1">
    <citation type="submission" date="2021-03" db="EMBL/GenBank/DDBJ databases">
        <title>Genomic Encyclopedia of Type Strains, Phase IV (KMG-IV): sequencing the most valuable type-strain genomes for metagenomic binning, comparative biology and taxonomic classification.</title>
        <authorList>
            <person name="Goeker M."/>
        </authorList>
    </citation>
    <scope>NUCLEOTIDE SEQUENCE [LARGE SCALE GENOMIC DNA]</scope>
    <source>
        <strain evidence="1 2">DSM 27512</strain>
    </source>
</reference>
<dbReference type="Pfam" id="PF02572">
    <property type="entry name" value="CobA_CobO_BtuR"/>
    <property type="match status" value="1"/>
</dbReference>
<gene>
    <name evidence="1" type="ORF">J2Z35_001474</name>
</gene>
<dbReference type="EMBL" id="JAGGLI010000014">
    <property type="protein sequence ID" value="MBP2027677.1"/>
    <property type="molecule type" value="Genomic_DNA"/>
</dbReference>
<proteinExistence type="predicted"/>
<sequence>MERKGLVHVYTGNGKGKTTASVGLGIRAAGREFKVVMVQFLKSSDTGELKIIEQLPNFEVHRFERPRGFFWTLDENEKKELQEDIDTALRFVDERLSKGDCDMLILDEIMGAIGNNLVDPNVLASKIANRKEHLEVVLTGRNVPEVIKEIADYVSEINPIKHPFDKGIPARRGIED</sequence>
<evidence type="ECO:0000313" key="1">
    <source>
        <dbReference type="EMBL" id="MBP2027677.1"/>
    </source>
</evidence>
<dbReference type="RefSeq" id="WP_209660741.1">
    <property type="nucleotide sequence ID" value="NZ_JAGGLI010000014.1"/>
</dbReference>
<name>A0ABS4KIR1_9FIRM</name>
<dbReference type="InterPro" id="IPR003724">
    <property type="entry name" value="CblAdoTrfase_CobA"/>
</dbReference>
<dbReference type="PANTHER" id="PTHR46638:SF1">
    <property type="entry name" value="CORRINOID ADENOSYLTRANSFERASE"/>
    <property type="match status" value="1"/>
</dbReference>
<comment type="caution">
    <text evidence="1">The sequence shown here is derived from an EMBL/GenBank/DDBJ whole genome shotgun (WGS) entry which is preliminary data.</text>
</comment>
<dbReference type="PIRSF" id="PIRSF015617">
    <property type="entry name" value="Adensltrnsf_CobA"/>
    <property type="match status" value="1"/>
</dbReference>
<dbReference type="PANTHER" id="PTHR46638">
    <property type="entry name" value="CORRINOID ADENOSYLTRANSFERASE"/>
    <property type="match status" value="1"/>
</dbReference>
<dbReference type="Proteomes" id="UP001314903">
    <property type="component" value="Unassembled WGS sequence"/>
</dbReference>
<dbReference type="InterPro" id="IPR027417">
    <property type="entry name" value="P-loop_NTPase"/>
</dbReference>
<dbReference type="Gene3D" id="3.40.50.300">
    <property type="entry name" value="P-loop containing nucleotide triphosphate hydrolases"/>
    <property type="match status" value="1"/>
</dbReference>
<protein>
    <submittedName>
        <fullName evidence="1">Cob(I)alamin adenosyltransferase</fullName>
        <ecNumber evidence="1">2.5.1.17</ecNumber>
    </submittedName>
</protein>
<organism evidence="1 2">
    <name type="scientific">Acetoanaerobium pronyense</name>
    <dbReference type="NCBI Taxonomy" id="1482736"/>
    <lineage>
        <taxon>Bacteria</taxon>
        <taxon>Bacillati</taxon>
        <taxon>Bacillota</taxon>
        <taxon>Clostridia</taxon>
        <taxon>Peptostreptococcales</taxon>
        <taxon>Filifactoraceae</taxon>
        <taxon>Acetoanaerobium</taxon>
    </lineage>
</organism>
<keyword evidence="2" id="KW-1185">Reference proteome</keyword>
<dbReference type="GO" id="GO:0008817">
    <property type="term" value="F:corrinoid adenosyltransferase activity"/>
    <property type="evidence" value="ECO:0007669"/>
    <property type="project" value="UniProtKB-EC"/>
</dbReference>
<dbReference type="EC" id="2.5.1.17" evidence="1"/>
<keyword evidence="1" id="KW-0808">Transferase</keyword>
<dbReference type="SUPFAM" id="SSF52540">
    <property type="entry name" value="P-loop containing nucleoside triphosphate hydrolases"/>
    <property type="match status" value="1"/>
</dbReference>
<accession>A0ABS4KIR1</accession>